<dbReference type="Proteomes" id="UP000308181">
    <property type="component" value="Unassembled WGS sequence"/>
</dbReference>
<evidence type="ECO:0000313" key="2">
    <source>
        <dbReference type="Proteomes" id="UP000308181"/>
    </source>
</evidence>
<sequence>MPSTNIHLDAFKNDLIYLIKKVKDIQPNLGAYIEHFHYNENVIIIKLTNGFLKVNELILQNHQIGIEDITEKELVQIGATFEKTLL</sequence>
<reference evidence="1 2" key="1">
    <citation type="submission" date="2019-04" db="EMBL/GenBank/DDBJ databases">
        <title>Pedobacter sp. AR-3-17 sp. nov., isolated from Arctic soil.</title>
        <authorList>
            <person name="Dahal R.H."/>
            <person name="Kim D.-U."/>
        </authorList>
    </citation>
    <scope>NUCLEOTIDE SEQUENCE [LARGE SCALE GENOMIC DNA]</scope>
    <source>
        <strain evidence="1 2">AR-3-17</strain>
    </source>
</reference>
<dbReference type="OrthoDB" id="9936573at2"/>
<accession>A0A4U1C1D3</accession>
<evidence type="ECO:0000313" key="1">
    <source>
        <dbReference type="EMBL" id="TKB97910.1"/>
    </source>
</evidence>
<dbReference type="EMBL" id="SWBP01000003">
    <property type="protein sequence ID" value="TKB97910.1"/>
    <property type="molecule type" value="Genomic_DNA"/>
</dbReference>
<comment type="caution">
    <text evidence="1">The sequence shown here is derived from an EMBL/GenBank/DDBJ whole genome shotgun (WGS) entry which is preliminary data.</text>
</comment>
<keyword evidence="2" id="KW-1185">Reference proteome</keyword>
<dbReference type="AlphaFoldDB" id="A0A4U1C1D3"/>
<protein>
    <submittedName>
        <fullName evidence="1">Low affinity iron permease family protein</fullName>
    </submittedName>
</protein>
<organism evidence="1 2">
    <name type="scientific">Pedobacter cryophilus</name>
    <dbReference type="NCBI Taxonomy" id="2571271"/>
    <lineage>
        <taxon>Bacteria</taxon>
        <taxon>Pseudomonadati</taxon>
        <taxon>Bacteroidota</taxon>
        <taxon>Sphingobacteriia</taxon>
        <taxon>Sphingobacteriales</taxon>
        <taxon>Sphingobacteriaceae</taxon>
        <taxon>Pedobacter</taxon>
    </lineage>
</organism>
<gene>
    <name evidence="1" type="ORF">FA046_11225</name>
</gene>
<proteinExistence type="predicted"/>
<name>A0A4U1C1D3_9SPHI</name>
<dbReference type="RefSeq" id="WP_136826533.1">
    <property type="nucleotide sequence ID" value="NZ_SWBP01000003.1"/>
</dbReference>